<protein>
    <recommendedName>
        <fullName evidence="3">Tetratricopeptide repeat-containing protein</fullName>
    </recommendedName>
</protein>
<evidence type="ECO:0008006" key="3">
    <source>
        <dbReference type="Google" id="ProtNLM"/>
    </source>
</evidence>
<name>A0A1H8N4I2_9RHOB</name>
<dbReference type="Proteomes" id="UP000198761">
    <property type="component" value="Unassembled WGS sequence"/>
</dbReference>
<dbReference type="AlphaFoldDB" id="A0A1H8N4I2"/>
<evidence type="ECO:0000313" key="2">
    <source>
        <dbReference type="Proteomes" id="UP000198761"/>
    </source>
</evidence>
<dbReference type="EMBL" id="FOCE01000016">
    <property type="protein sequence ID" value="SEO24363.1"/>
    <property type="molecule type" value="Genomic_DNA"/>
</dbReference>
<reference evidence="1 2" key="1">
    <citation type="submission" date="2016-10" db="EMBL/GenBank/DDBJ databases">
        <authorList>
            <person name="de Groot N.N."/>
        </authorList>
    </citation>
    <scope>NUCLEOTIDE SEQUENCE [LARGE SCALE GENOMIC DNA]</scope>
    <source>
        <strain evidence="1 2">DSM 3857</strain>
    </source>
</reference>
<organism evidence="1 2">
    <name type="scientific">Gemmobacter aquatilis</name>
    <dbReference type="NCBI Taxonomy" id="933059"/>
    <lineage>
        <taxon>Bacteria</taxon>
        <taxon>Pseudomonadati</taxon>
        <taxon>Pseudomonadota</taxon>
        <taxon>Alphaproteobacteria</taxon>
        <taxon>Rhodobacterales</taxon>
        <taxon>Paracoccaceae</taxon>
        <taxon>Gemmobacter</taxon>
    </lineage>
</organism>
<sequence length="148" mass="16343">MSAGYDSTFAATHRRLLDLYRATRTAGPDALHQDILPTLQALRDNLVDTSCTASLVSYERYLDLFALLLRNPGLKARLTLLDAERFETALRLDPARPVALIGAGLAWLDCGNTTRGLQLLSRLAASRQPEYRIAQHLLRQNVAKAAQA</sequence>
<dbReference type="STRING" id="933059.SAMN04488103_11635"/>
<evidence type="ECO:0000313" key="1">
    <source>
        <dbReference type="EMBL" id="SEO24363.1"/>
    </source>
</evidence>
<proteinExistence type="predicted"/>
<gene>
    <name evidence="1" type="ORF">SAMN04488103_11635</name>
</gene>
<keyword evidence="2" id="KW-1185">Reference proteome</keyword>
<accession>A0A1H8N4I2</accession>